<proteinExistence type="predicted"/>
<keyword evidence="2" id="KW-1133">Transmembrane helix</keyword>
<keyword evidence="2" id="KW-0812">Transmembrane</keyword>
<reference evidence="3 4" key="1">
    <citation type="journal article" date="2018" name="MBio">
        <title>Insights into the evolution of host association through the isolation and characterization of a novel human periodontal pathobiont, Desulfobulbus oralis.</title>
        <authorList>
            <person name="Cross K.L."/>
            <person name="Chirania P."/>
            <person name="Xiong W."/>
            <person name="Beall C.J."/>
            <person name="Elkins J.G."/>
            <person name="Giannone R.J."/>
            <person name="Griffen A.L."/>
            <person name="Guss A.M."/>
            <person name="Hettich R.L."/>
            <person name="Joshi S.S."/>
            <person name="Mokrzan E.M."/>
            <person name="Martin R.K."/>
            <person name="Zhulin I.B."/>
            <person name="Leys E.J."/>
            <person name="Podar M."/>
        </authorList>
    </citation>
    <scope>NUCLEOTIDE SEQUENCE [LARGE SCALE GENOMIC DNA]</scope>
    <source>
        <strain evidence="3 4">ORNL</strain>
    </source>
</reference>
<feature type="transmembrane region" description="Helical" evidence="2">
    <location>
        <begin position="306"/>
        <end position="330"/>
    </location>
</feature>
<dbReference type="AlphaFoldDB" id="A0A2L1GR64"/>
<dbReference type="InterPro" id="IPR021296">
    <property type="entry name" value="DUF2868"/>
</dbReference>
<dbReference type="RefSeq" id="WP_104937344.1">
    <property type="nucleotide sequence ID" value="NZ_CP021255.1"/>
</dbReference>
<evidence type="ECO:0000313" key="3">
    <source>
        <dbReference type="EMBL" id="AVD72140.1"/>
    </source>
</evidence>
<feature type="region of interest" description="Disordered" evidence="1">
    <location>
        <begin position="355"/>
        <end position="402"/>
    </location>
</feature>
<dbReference type="KEGG" id="deo:CAY53_12180"/>
<evidence type="ECO:0008006" key="5">
    <source>
        <dbReference type="Google" id="ProtNLM"/>
    </source>
</evidence>
<feature type="transmembrane region" description="Helical" evidence="2">
    <location>
        <begin position="123"/>
        <end position="149"/>
    </location>
</feature>
<dbReference type="Pfam" id="PF11067">
    <property type="entry name" value="DUF2868"/>
    <property type="match status" value="1"/>
</dbReference>
<organism evidence="3 4">
    <name type="scientific">Desulfobulbus oralis</name>
    <dbReference type="NCBI Taxonomy" id="1986146"/>
    <lineage>
        <taxon>Bacteria</taxon>
        <taxon>Pseudomonadati</taxon>
        <taxon>Thermodesulfobacteriota</taxon>
        <taxon>Desulfobulbia</taxon>
        <taxon>Desulfobulbales</taxon>
        <taxon>Desulfobulbaceae</taxon>
        <taxon>Desulfobulbus</taxon>
    </lineage>
</organism>
<protein>
    <recommendedName>
        <fullName evidence="5">DUF2868 domain-containing protein</fullName>
    </recommendedName>
</protein>
<evidence type="ECO:0000313" key="4">
    <source>
        <dbReference type="Proteomes" id="UP000239867"/>
    </source>
</evidence>
<name>A0A2L1GR64_9BACT</name>
<feature type="transmembrane region" description="Helical" evidence="2">
    <location>
        <begin position="209"/>
        <end position="239"/>
    </location>
</feature>
<dbReference type="OrthoDB" id="5417513at2"/>
<dbReference type="EMBL" id="CP021255">
    <property type="protein sequence ID" value="AVD72140.1"/>
    <property type="molecule type" value="Genomic_DNA"/>
</dbReference>
<gene>
    <name evidence="3" type="ORF">CAY53_12180</name>
</gene>
<keyword evidence="2" id="KW-0472">Membrane</keyword>
<accession>A0A2L1GR64</accession>
<evidence type="ECO:0000256" key="2">
    <source>
        <dbReference type="SAM" id="Phobius"/>
    </source>
</evidence>
<dbReference type="Proteomes" id="UP000239867">
    <property type="component" value="Chromosome"/>
</dbReference>
<keyword evidence="4" id="KW-1185">Reference proteome</keyword>
<feature type="transmembrane region" description="Helical" evidence="2">
    <location>
        <begin position="94"/>
        <end position="117"/>
    </location>
</feature>
<sequence length="597" mass="65686">MKTRWTLADLLDLEYFLGRDEQVLRRDGEQALGRRDRVIYLARIAPKLKKTRALAPQELLHLWLRVRQHSLGGNEARQQEEILPGGVWRELARLLGWLALLFGALSGLGLAAAFLAYTGRAPLNVSAFLGIFVALPLLLLLGQSLFFILGRQGRRAARTSLLQMLLVRLASSCADWMYARARRSATAGQRLGFSALLGRLRSRREQARLFVWPVFIFLQLGAIGFTAGVLGLTLARVVFSDMAFGWQSSLQLSAGQVAEAVRCLALPWSWFLQEGLGYPSLEQVQGTQIVLKEGIYNLDTKNLVSWWPFLCMSLVCYGLLPRCIMLLAGLSRYRRQLEGLELRYPETRRLLQRMTTPQVETRGTRAGFGRPAPAALQRPVPAATPDPAPGDDSPPQEPEIRPAPAGVFADEEQARPGHVAAALSAGMPLRPEAVSKDELARLEAQAAAAPVLGGRALQRLILAPEELLAGLDRNQLGEALVRRVGPGEIGVAALPFAESGETELLAQIRSEHEAGGLDEVYLLQEAWMPPLQETCKLLERLRAAVGLATPLTVLLLGRPQGRARLGPVRPEQAEVWRQRMQGMADPSLDTLELVEAP</sequence>
<evidence type="ECO:0000256" key="1">
    <source>
        <dbReference type="SAM" id="MobiDB-lite"/>
    </source>
</evidence>